<dbReference type="Pfam" id="PF00155">
    <property type="entry name" value="Aminotran_1_2"/>
    <property type="match status" value="1"/>
</dbReference>
<evidence type="ECO:0000256" key="7">
    <source>
        <dbReference type="ARBA" id="ARBA00023239"/>
    </source>
</evidence>
<dbReference type="GO" id="GO:0009236">
    <property type="term" value="P:cobalamin biosynthetic process"/>
    <property type="evidence" value="ECO:0007669"/>
    <property type="project" value="UniProtKB-UniPathway"/>
</dbReference>
<dbReference type="PANTHER" id="PTHR42885:SF1">
    <property type="entry name" value="THREONINE-PHOSPHATE DECARBOXYLASE"/>
    <property type="match status" value="1"/>
</dbReference>
<dbReference type="CDD" id="cd00609">
    <property type="entry name" value="AAT_like"/>
    <property type="match status" value="1"/>
</dbReference>
<organism evidence="11 12">
    <name type="scientific">Chlorobium ferrooxidans DSM 13031</name>
    <dbReference type="NCBI Taxonomy" id="377431"/>
    <lineage>
        <taxon>Bacteria</taxon>
        <taxon>Pseudomonadati</taxon>
        <taxon>Chlorobiota</taxon>
        <taxon>Chlorobiia</taxon>
        <taxon>Chlorobiales</taxon>
        <taxon>Chlorobiaceae</taxon>
        <taxon>Chlorobium/Pelodictyon group</taxon>
        <taxon>Chlorobium</taxon>
    </lineage>
</organism>
<dbReference type="Proteomes" id="UP000004162">
    <property type="component" value="Unassembled WGS sequence"/>
</dbReference>
<evidence type="ECO:0000256" key="9">
    <source>
        <dbReference type="ARBA" id="ARBA00048531"/>
    </source>
</evidence>
<dbReference type="Gene3D" id="3.40.640.10">
    <property type="entry name" value="Type I PLP-dependent aspartate aminotransferase-like (Major domain)"/>
    <property type="match status" value="1"/>
</dbReference>
<evidence type="ECO:0000256" key="2">
    <source>
        <dbReference type="ARBA" id="ARBA00003444"/>
    </source>
</evidence>
<reference evidence="11 12" key="2">
    <citation type="submission" date="2006-07" db="EMBL/GenBank/DDBJ databases">
        <title>Sequencing of the draft genome and assembly of Chlorobium ferroxidans DSM 13031.</title>
        <authorList>
            <consortium name="US DOE Joint Genome Institute (JGI-PGF)"/>
            <person name="Copeland A."/>
            <person name="Lucas S."/>
            <person name="Lapidus A."/>
            <person name="Barry K."/>
            <person name="Glavina del Rio T."/>
            <person name="Dalin E."/>
            <person name="Tice H."/>
            <person name="Bruce D."/>
            <person name="Pitluck S."/>
            <person name="Richardson P."/>
        </authorList>
    </citation>
    <scope>NUCLEOTIDE SEQUENCE [LARGE SCALE GENOMIC DNA]</scope>
    <source>
        <strain evidence="11 12">DSM 13031</strain>
    </source>
</reference>
<comment type="pathway">
    <text evidence="3">Cofactor biosynthesis; adenosylcobalamin biosynthesis.</text>
</comment>
<evidence type="ECO:0000256" key="1">
    <source>
        <dbReference type="ARBA" id="ARBA00001933"/>
    </source>
</evidence>
<dbReference type="UniPathway" id="UPA00148"/>
<protein>
    <recommendedName>
        <fullName evidence="4">threonine-phosphate decarboxylase</fullName>
        <ecNumber evidence="4">4.1.1.81</ecNumber>
    </recommendedName>
    <alternativeName>
        <fullName evidence="8">L-threonine-O-3-phosphate decarboxylase</fullName>
    </alternativeName>
</protein>
<reference evidence="11 12" key="1">
    <citation type="submission" date="2006-07" db="EMBL/GenBank/DDBJ databases">
        <title>Annotation of the draft genome assembly of Chlorobium ferroxidans DSM 13031.</title>
        <authorList>
            <consortium name="US DOE Joint Genome Institute (JGI-ORNL)"/>
            <person name="Larimer F."/>
            <person name="Land M."/>
            <person name="Hauser L."/>
        </authorList>
    </citation>
    <scope>NUCLEOTIDE SEQUENCE [LARGE SCALE GENOMIC DNA]</scope>
    <source>
        <strain evidence="11 12">DSM 13031</strain>
    </source>
</reference>
<evidence type="ECO:0000256" key="5">
    <source>
        <dbReference type="ARBA" id="ARBA00022573"/>
    </source>
</evidence>
<comment type="cofactor">
    <cofactor evidence="1">
        <name>pyridoxal 5'-phosphate</name>
        <dbReference type="ChEBI" id="CHEBI:597326"/>
    </cofactor>
</comment>
<dbReference type="InterPro" id="IPR015422">
    <property type="entry name" value="PyrdxlP-dep_Trfase_small"/>
</dbReference>
<dbReference type="AlphaFoldDB" id="Q0YRD2"/>
<dbReference type="InterPro" id="IPR015421">
    <property type="entry name" value="PyrdxlP-dep_Trfase_major"/>
</dbReference>
<evidence type="ECO:0000313" key="11">
    <source>
        <dbReference type="EMBL" id="EAT58864.1"/>
    </source>
</evidence>
<dbReference type="InterPro" id="IPR015424">
    <property type="entry name" value="PyrdxlP-dep_Trfase"/>
</dbReference>
<dbReference type="PANTHER" id="PTHR42885">
    <property type="entry name" value="HISTIDINOL-PHOSPHATE AMINOTRANSFERASE-RELATED"/>
    <property type="match status" value="1"/>
</dbReference>
<dbReference type="InterPro" id="IPR005860">
    <property type="entry name" value="CobD"/>
</dbReference>
<dbReference type="GO" id="GO:0048472">
    <property type="term" value="F:threonine-phosphate decarboxylase activity"/>
    <property type="evidence" value="ECO:0007669"/>
    <property type="project" value="UniProtKB-EC"/>
</dbReference>
<keyword evidence="5" id="KW-0169">Cobalamin biosynthesis</keyword>
<dbReference type="EMBL" id="AASE01000011">
    <property type="protein sequence ID" value="EAT58864.1"/>
    <property type="molecule type" value="Genomic_DNA"/>
</dbReference>
<dbReference type="InterPro" id="IPR004838">
    <property type="entry name" value="NHTrfase_class1_PyrdxlP-BS"/>
</dbReference>
<evidence type="ECO:0000256" key="3">
    <source>
        <dbReference type="ARBA" id="ARBA00004953"/>
    </source>
</evidence>
<comment type="caution">
    <text evidence="11">The sequence shown here is derived from an EMBL/GenBank/DDBJ whole genome shotgun (WGS) entry which is preliminary data.</text>
</comment>
<evidence type="ECO:0000256" key="8">
    <source>
        <dbReference type="ARBA" id="ARBA00029996"/>
    </source>
</evidence>
<dbReference type="Gene3D" id="3.90.1150.10">
    <property type="entry name" value="Aspartate Aminotransferase, domain 1"/>
    <property type="match status" value="1"/>
</dbReference>
<feature type="domain" description="Aminotransferase class I/classII large" evidence="10">
    <location>
        <begin position="63"/>
        <end position="350"/>
    </location>
</feature>
<name>Q0YRD2_9CHLB</name>
<dbReference type="InterPro" id="IPR004839">
    <property type="entry name" value="Aminotransferase_I/II_large"/>
</dbReference>
<dbReference type="NCBIfam" id="TIGR01140">
    <property type="entry name" value="L_thr_O3P_dcar"/>
    <property type="match status" value="1"/>
</dbReference>
<keyword evidence="7" id="KW-0456">Lyase</keyword>
<evidence type="ECO:0000313" key="12">
    <source>
        <dbReference type="Proteomes" id="UP000004162"/>
    </source>
</evidence>
<keyword evidence="6" id="KW-0663">Pyridoxal phosphate</keyword>
<evidence type="ECO:0000259" key="10">
    <source>
        <dbReference type="Pfam" id="PF00155"/>
    </source>
</evidence>
<comment type="function">
    <text evidence="2">Decarboxylates L-threonine-O-3-phosphate to yield (R)-1-amino-2-propanol O-2-phosphate, the precursor for the linkage between the nucleotide loop and the corrin ring in cobalamin.</text>
</comment>
<accession>Q0YRD2</accession>
<dbReference type="OrthoDB" id="9813612at2"/>
<evidence type="ECO:0000256" key="4">
    <source>
        <dbReference type="ARBA" id="ARBA00012285"/>
    </source>
</evidence>
<evidence type="ECO:0000256" key="6">
    <source>
        <dbReference type="ARBA" id="ARBA00022898"/>
    </source>
</evidence>
<dbReference type="EC" id="4.1.1.81" evidence="4"/>
<gene>
    <name evidence="11" type="ORF">CferDRAFT_0902</name>
</gene>
<dbReference type="GO" id="GO:0030170">
    <property type="term" value="F:pyridoxal phosphate binding"/>
    <property type="evidence" value="ECO:0007669"/>
    <property type="project" value="InterPro"/>
</dbReference>
<proteinExistence type="predicted"/>
<comment type="catalytic activity">
    <reaction evidence="9">
        <text>O-phospho-L-threonine + H(+) = (R)-1-aminopropan-2-yl phosphate + CO2</text>
        <dbReference type="Rhea" id="RHEA:11492"/>
        <dbReference type="ChEBI" id="CHEBI:15378"/>
        <dbReference type="ChEBI" id="CHEBI:16526"/>
        <dbReference type="ChEBI" id="CHEBI:58563"/>
        <dbReference type="ChEBI" id="CHEBI:58675"/>
        <dbReference type="EC" id="4.1.1.81"/>
    </reaction>
</comment>
<dbReference type="RefSeq" id="WP_006366489.1">
    <property type="nucleotide sequence ID" value="NZ_AASE01000011.1"/>
</dbReference>
<keyword evidence="12" id="KW-1185">Reference proteome</keyword>
<dbReference type="PROSITE" id="PS00105">
    <property type="entry name" value="AA_TRANSFER_CLASS_1"/>
    <property type="match status" value="1"/>
</dbReference>
<sequence length="360" mass="40646">MKTLFHHEHGGARAGKERAEGREVLDFSVNISPLFPPIGELSFDDMQPRHYPSIDGRGVRRFYAEKFELNPASVLPLNGAIEGIYLIPRALRIRRLLLLSPSFYDYERAGRVAGAEISYIHLERENRFRLPGIEELATALAEADAFFAANPNNPTGTKLPPEIVMALASRFPEKWFIVDEAFIQFTAAFPDNSLMGKVHALKNVIVIHSLTKFYALPGLRLGAVVAHPEIIRHLLDYKEPWTVNSAAESVALRLLQCNGFDRELRELIFSERTRVAAALSEIEGLHLYGGRANFFLAQWQRGVSLDELLEYLRSIGIHVRDCRNFAGLEVNYFRFAIMLPEENNRLLAAIRGAAGLNREH</sequence>
<dbReference type="SUPFAM" id="SSF53383">
    <property type="entry name" value="PLP-dependent transferases"/>
    <property type="match status" value="1"/>
</dbReference>